<reference evidence="2" key="3">
    <citation type="submission" date="2021-05" db="UniProtKB">
        <authorList>
            <consortium name="EnsemblPlants"/>
        </authorList>
    </citation>
    <scope>IDENTIFICATION</scope>
    <source>
        <strain evidence="2">cv. B73</strain>
    </source>
</reference>
<gene>
    <name evidence="2" type="primary">LOC100194065</name>
</gene>
<evidence type="ECO:0000313" key="3">
    <source>
        <dbReference type="Proteomes" id="UP000007305"/>
    </source>
</evidence>
<dbReference type="AlphaFoldDB" id="A0A804P5H5"/>
<protein>
    <submittedName>
        <fullName evidence="2">Uncharacterized protein</fullName>
    </submittedName>
</protein>
<accession>A0A804P5H5</accession>
<feature type="compositionally biased region" description="Basic residues" evidence="1">
    <location>
        <begin position="82"/>
        <end position="124"/>
    </location>
</feature>
<feature type="compositionally biased region" description="Low complexity" evidence="1">
    <location>
        <begin position="125"/>
        <end position="137"/>
    </location>
</feature>
<reference evidence="2" key="2">
    <citation type="submission" date="2019-07" db="EMBL/GenBank/DDBJ databases">
        <authorList>
            <person name="Seetharam A."/>
            <person name="Woodhouse M."/>
            <person name="Cannon E."/>
        </authorList>
    </citation>
    <scope>NUCLEOTIDE SEQUENCE [LARGE SCALE GENOMIC DNA]</scope>
    <source>
        <strain evidence="2">cv. B73</strain>
    </source>
</reference>
<feature type="compositionally biased region" description="Basic residues" evidence="1">
    <location>
        <begin position="286"/>
        <end position="296"/>
    </location>
</feature>
<feature type="region of interest" description="Disordered" evidence="1">
    <location>
        <begin position="224"/>
        <end position="296"/>
    </location>
</feature>
<dbReference type="EnsemblPlants" id="Zm00001eb209660_T003">
    <property type="protein sequence ID" value="Zm00001eb209660_P003"/>
    <property type="gene ID" value="Zm00001eb209660"/>
</dbReference>
<dbReference type="OrthoDB" id="1728340at2759"/>
<evidence type="ECO:0000256" key="1">
    <source>
        <dbReference type="SAM" id="MobiDB-lite"/>
    </source>
</evidence>
<dbReference type="Gramene" id="Zm00001eb209660_T003">
    <property type="protein sequence ID" value="Zm00001eb209660_P003"/>
    <property type="gene ID" value="Zm00001eb209660"/>
</dbReference>
<evidence type="ECO:0000313" key="2">
    <source>
        <dbReference type="EnsemblPlants" id="Zm00001eb209660_P003"/>
    </source>
</evidence>
<sequence length="376" mass="41721">MNTNESVQEGQARHDARLPAPVLPAGAVRDHREPGLLPAGPGQHVADVRVGDPELGPGHHLRDGGGAGHRAGPPPPPGRPRQGGRHRALRRGRHRHHALQGPRRLRPGALRGRSRARAHARAGRRQQQQQQQELGAGVRLPHGPLPVVVRLARAAGARAQALPGAPVRHLLHLLLRPPPVPRRRRRLRARRRRLGARLRLRAPHHPLRGAGGVRRGVRGADVVHRPRRPGVRGCLPARADAPRRRHGVAAPRRAILPRRDHGGSVHHRWTLPGAVGQEPGEGARCKANRRRRRRKRLRRRRGCLLPEAAAATAAAGDLGGRVISNRTRPIIFIRRRSVCMHLSSRLIISMHVRLIHPSITYHMARSEYQYKQLRGE</sequence>
<reference evidence="3" key="1">
    <citation type="journal article" date="2009" name="Science">
        <title>The B73 maize genome: complexity, diversity, and dynamics.</title>
        <authorList>
            <person name="Schnable P.S."/>
            <person name="Ware D."/>
            <person name="Fulton R.S."/>
            <person name="Stein J.C."/>
            <person name="Wei F."/>
            <person name="Pasternak S."/>
            <person name="Liang C."/>
            <person name="Zhang J."/>
            <person name="Fulton L."/>
            <person name="Graves T.A."/>
            <person name="Minx P."/>
            <person name="Reily A.D."/>
            <person name="Courtney L."/>
            <person name="Kruchowski S.S."/>
            <person name="Tomlinson C."/>
            <person name="Strong C."/>
            <person name="Delehaunty K."/>
            <person name="Fronick C."/>
            <person name="Courtney B."/>
            <person name="Rock S.M."/>
            <person name="Belter E."/>
            <person name="Du F."/>
            <person name="Kim K."/>
            <person name="Abbott R.M."/>
            <person name="Cotton M."/>
            <person name="Levy A."/>
            <person name="Marchetto P."/>
            <person name="Ochoa K."/>
            <person name="Jackson S.M."/>
            <person name="Gillam B."/>
            <person name="Chen W."/>
            <person name="Yan L."/>
            <person name="Higginbotham J."/>
            <person name="Cardenas M."/>
            <person name="Waligorski J."/>
            <person name="Applebaum E."/>
            <person name="Phelps L."/>
            <person name="Falcone J."/>
            <person name="Kanchi K."/>
            <person name="Thane T."/>
            <person name="Scimone A."/>
            <person name="Thane N."/>
            <person name="Henke J."/>
            <person name="Wang T."/>
            <person name="Ruppert J."/>
            <person name="Shah N."/>
            <person name="Rotter K."/>
            <person name="Hodges J."/>
            <person name="Ingenthron E."/>
            <person name="Cordes M."/>
            <person name="Kohlberg S."/>
            <person name="Sgro J."/>
            <person name="Delgado B."/>
            <person name="Mead K."/>
            <person name="Chinwalla A."/>
            <person name="Leonard S."/>
            <person name="Crouse K."/>
            <person name="Collura K."/>
            <person name="Kudrna D."/>
            <person name="Currie J."/>
            <person name="He R."/>
            <person name="Angelova A."/>
            <person name="Rajasekar S."/>
            <person name="Mueller T."/>
            <person name="Lomeli R."/>
            <person name="Scara G."/>
            <person name="Ko A."/>
            <person name="Delaney K."/>
            <person name="Wissotski M."/>
            <person name="Lopez G."/>
            <person name="Campos D."/>
            <person name="Braidotti M."/>
            <person name="Ashley E."/>
            <person name="Golser W."/>
            <person name="Kim H."/>
            <person name="Lee S."/>
            <person name="Lin J."/>
            <person name="Dujmic Z."/>
            <person name="Kim W."/>
            <person name="Talag J."/>
            <person name="Zuccolo A."/>
            <person name="Fan C."/>
            <person name="Sebastian A."/>
            <person name="Kramer M."/>
            <person name="Spiegel L."/>
            <person name="Nascimento L."/>
            <person name="Zutavern T."/>
            <person name="Miller B."/>
            <person name="Ambroise C."/>
            <person name="Muller S."/>
            <person name="Spooner W."/>
            <person name="Narechania A."/>
            <person name="Ren L."/>
            <person name="Wei S."/>
            <person name="Kumari S."/>
            <person name="Faga B."/>
            <person name="Levy M.J."/>
            <person name="McMahan L."/>
            <person name="Van Buren P."/>
            <person name="Vaughn M.W."/>
            <person name="Ying K."/>
            <person name="Yeh C.-T."/>
            <person name="Emrich S.J."/>
            <person name="Jia Y."/>
            <person name="Kalyanaraman A."/>
            <person name="Hsia A.-P."/>
            <person name="Barbazuk W.B."/>
            <person name="Baucom R.S."/>
            <person name="Brutnell T.P."/>
            <person name="Carpita N.C."/>
            <person name="Chaparro C."/>
            <person name="Chia J.-M."/>
            <person name="Deragon J.-M."/>
            <person name="Estill J.C."/>
            <person name="Fu Y."/>
            <person name="Jeddeloh J.A."/>
            <person name="Han Y."/>
            <person name="Lee H."/>
            <person name="Li P."/>
            <person name="Lisch D.R."/>
            <person name="Liu S."/>
            <person name="Liu Z."/>
            <person name="Nagel D.H."/>
            <person name="McCann M.C."/>
            <person name="SanMiguel P."/>
            <person name="Myers A.M."/>
            <person name="Nettleton D."/>
            <person name="Nguyen J."/>
            <person name="Penning B.W."/>
            <person name="Ponnala L."/>
            <person name="Schneider K.L."/>
            <person name="Schwartz D.C."/>
            <person name="Sharma A."/>
            <person name="Soderlund C."/>
            <person name="Springer N.M."/>
            <person name="Sun Q."/>
            <person name="Wang H."/>
            <person name="Waterman M."/>
            <person name="Westerman R."/>
            <person name="Wolfgruber T.K."/>
            <person name="Yang L."/>
            <person name="Yu Y."/>
            <person name="Zhang L."/>
            <person name="Zhou S."/>
            <person name="Zhu Q."/>
            <person name="Bennetzen J.L."/>
            <person name="Dawe R.K."/>
            <person name="Jiang J."/>
            <person name="Jiang N."/>
            <person name="Presting G.G."/>
            <person name="Wessler S.R."/>
            <person name="Aluru S."/>
            <person name="Martienssen R.A."/>
            <person name="Clifton S.W."/>
            <person name="McCombie W.R."/>
            <person name="Wing R.A."/>
            <person name="Wilson R.K."/>
        </authorList>
    </citation>
    <scope>NUCLEOTIDE SEQUENCE [LARGE SCALE GENOMIC DNA]</scope>
    <source>
        <strain evidence="3">cv. B73</strain>
    </source>
</reference>
<keyword evidence="3" id="KW-1185">Reference proteome</keyword>
<feature type="region of interest" description="Disordered" evidence="1">
    <location>
        <begin position="1"/>
        <end position="139"/>
    </location>
</feature>
<proteinExistence type="predicted"/>
<organism evidence="2 3">
    <name type="scientific">Zea mays</name>
    <name type="common">Maize</name>
    <dbReference type="NCBI Taxonomy" id="4577"/>
    <lineage>
        <taxon>Eukaryota</taxon>
        <taxon>Viridiplantae</taxon>
        <taxon>Streptophyta</taxon>
        <taxon>Embryophyta</taxon>
        <taxon>Tracheophyta</taxon>
        <taxon>Spermatophyta</taxon>
        <taxon>Magnoliopsida</taxon>
        <taxon>Liliopsida</taxon>
        <taxon>Poales</taxon>
        <taxon>Poaceae</taxon>
        <taxon>PACMAD clade</taxon>
        <taxon>Panicoideae</taxon>
        <taxon>Andropogonodae</taxon>
        <taxon>Andropogoneae</taxon>
        <taxon>Tripsacinae</taxon>
        <taxon>Zea</taxon>
    </lineage>
</organism>
<dbReference type="Proteomes" id="UP000007305">
    <property type="component" value="Chromosome 4"/>
</dbReference>
<name>A0A804P5H5_MAIZE</name>